<protein>
    <submittedName>
        <fullName evidence="1">Uncharacterized protein</fullName>
    </submittedName>
</protein>
<reference evidence="1" key="2">
    <citation type="journal article" date="2015" name="Fish Shellfish Immunol.">
        <title>Early steps in the European eel (Anguilla anguilla)-Vibrio vulnificus interaction in the gills: Role of the RtxA13 toxin.</title>
        <authorList>
            <person name="Callol A."/>
            <person name="Pajuelo D."/>
            <person name="Ebbesson L."/>
            <person name="Teles M."/>
            <person name="MacKenzie S."/>
            <person name="Amaro C."/>
        </authorList>
    </citation>
    <scope>NUCLEOTIDE SEQUENCE</scope>
</reference>
<dbReference type="AlphaFoldDB" id="A0A0E9TL39"/>
<sequence>MIRGAQIPLLIRARCPINCFSGAYYDSQNRIATYIVSLFFMLSVDESPS</sequence>
<dbReference type="EMBL" id="GBXM01054193">
    <property type="protein sequence ID" value="JAH54384.1"/>
    <property type="molecule type" value="Transcribed_RNA"/>
</dbReference>
<organism evidence="1">
    <name type="scientific">Anguilla anguilla</name>
    <name type="common">European freshwater eel</name>
    <name type="synonym">Muraena anguilla</name>
    <dbReference type="NCBI Taxonomy" id="7936"/>
    <lineage>
        <taxon>Eukaryota</taxon>
        <taxon>Metazoa</taxon>
        <taxon>Chordata</taxon>
        <taxon>Craniata</taxon>
        <taxon>Vertebrata</taxon>
        <taxon>Euteleostomi</taxon>
        <taxon>Actinopterygii</taxon>
        <taxon>Neopterygii</taxon>
        <taxon>Teleostei</taxon>
        <taxon>Anguilliformes</taxon>
        <taxon>Anguillidae</taxon>
        <taxon>Anguilla</taxon>
    </lineage>
</organism>
<proteinExistence type="predicted"/>
<evidence type="ECO:0000313" key="1">
    <source>
        <dbReference type="EMBL" id="JAH54384.1"/>
    </source>
</evidence>
<name>A0A0E9TL39_ANGAN</name>
<accession>A0A0E9TL39</accession>
<reference evidence="1" key="1">
    <citation type="submission" date="2014-11" db="EMBL/GenBank/DDBJ databases">
        <authorList>
            <person name="Amaro Gonzalez C."/>
        </authorList>
    </citation>
    <scope>NUCLEOTIDE SEQUENCE</scope>
</reference>